<accession>A0A8J3DXS7</accession>
<sequence>MIYYQKSRKGVFYLKNDQLKVKQPCPYCDGRGYFQLLLGGSETCEHCLGTGKSEVQ</sequence>
<dbReference type="SUPFAM" id="SSF57938">
    <property type="entry name" value="DnaJ/Hsp40 cysteine-rich domain"/>
    <property type="match status" value="1"/>
</dbReference>
<comment type="caution">
    <text evidence="1">The sequence shown here is derived from an EMBL/GenBank/DDBJ whole genome shotgun (WGS) entry which is preliminary data.</text>
</comment>
<reference evidence="1" key="1">
    <citation type="journal article" date="2014" name="Int. J. Syst. Evol. Microbiol.">
        <title>Complete genome sequence of Corynebacterium casei LMG S-19264T (=DSM 44701T), isolated from a smear-ripened cheese.</title>
        <authorList>
            <consortium name="US DOE Joint Genome Institute (JGI-PGF)"/>
            <person name="Walter F."/>
            <person name="Albersmeier A."/>
            <person name="Kalinowski J."/>
            <person name="Ruckert C."/>
        </authorList>
    </citation>
    <scope>NUCLEOTIDE SEQUENCE</scope>
    <source>
        <strain evidence="1">CGMCC 1.15371</strain>
    </source>
</reference>
<proteinExistence type="predicted"/>
<dbReference type="Gene3D" id="6.20.20.10">
    <property type="match status" value="1"/>
</dbReference>
<evidence type="ECO:0000313" key="2">
    <source>
        <dbReference type="Proteomes" id="UP000628775"/>
    </source>
</evidence>
<dbReference type="Proteomes" id="UP000628775">
    <property type="component" value="Unassembled WGS sequence"/>
</dbReference>
<organism evidence="1 2">
    <name type="scientific">Pullulanibacillus camelliae</name>
    <dbReference type="NCBI Taxonomy" id="1707096"/>
    <lineage>
        <taxon>Bacteria</taxon>
        <taxon>Bacillati</taxon>
        <taxon>Bacillota</taxon>
        <taxon>Bacilli</taxon>
        <taxon>Bacillales</taxon>
        <taxon>Sporolactobacillaceae</taxon>
        <taxon>Pullulanibacillus</taxon>
    </lineage>
</organism>
<gene>
    <name evidence="1" type="ORF">GCM10011391_29310</name>
</gene>
<evidence type="ECO:0008006" key="3">
    <source>
        <dbReference type="Google" id="ProtNLM"/>
    </source>
</evidence>
<dbReference type="InterPro" id="IPR035272">
    <property type="entry name" value="DUF5351"/>
</dbReference>
<dbReference type="EMBL" id="BMIR01000015">
    <property type="protein sequence ID" value="GGE48621.1"/>
    <property type="molecule type" value="Genomic_DNA"/>
</dbReference>
<protein>
    <recommendedName>
        <fullName evidence="3">YuiA family protein</fullName>
    </recommendedName>
</protein>
<dbReference type="Pfam" id="PF17302">
    <property type="entry name" value="DUF5351"/>
    <property type="match status" value="1"/>
</dbReference>
<reference evidence="1" key="2">
    <citation type="submission" date="2020-09" db="EMBL/GenBank/DDBJ databases">
        <authorList>
            <person name="Sun Q."/>
            <person name="Zhou Y."/>
        </authorList>
    </citation>
    <scope>NUCLEOTIDE SEQUENCE</scope>
    <source>
        <strain evidence="1">CGMCC 1.15371</strain>
    </source>
</reference>
<keyword evidence="2" id="KW-1185">Reference proteome</keyword>
<evidence type="ECO:0000313" key="1">
    <source>
        <dbReference type="EMBL" id="GGE48621.1"/>
    </source>
</evidence>
<dbReference type="InterPro" id="IPR036410">
    <property type="entry name" value="HSP_DnaJ_Cys-rich_dom_sf"/>
</dbReference>
<name>A0A8J3DXS7_9BACL</name>
<dbReference type="AlphaFoldDB" id="A0A8J3DXS7"/>